<protein>
    <submittedName>
        <fullName evidence="2">ATP synthase F0 subunit 6</fullName>
    </submittedName>
</protein>
<name>A0A7G8QBB4_9BIVA</name>
<keyword evidence="1" id="KW-0472">Membrane</keyword>
<gene>
    <name evidence="2" type="primary">ATP6</name>
</gene>
<feature type="transmembrane region" description="Helical" evidence="1">
    <location>
        <begin position="310"/>
        <end position="330"/>
    </location>
</feature>
<dbReference type="EMBL" id="MT755624">
    <property type="protein sequence ID" value="QNK04072.1"/>
    <property type="molecule type" value="Genomic_DNA"/>
</dbReference>
<feature type="transmembrane region" description="Helical" evidence="1">
    <location>
        <begin position="278"/>
        <end position="303"/>
    </location>
</feature>
<keyword evidence="2" id="KW-0496">Mitochondrion</keyword>
<keyword evidence="1" id="KW-1133">Transmembrane helix</keyword>
<evidence type="ECO:0000313" key="2">
    <source>
        <dbReference type="EMBL" id="QNK04072.1"/>
    </source>
</evidence>
<accession>A0A7G8QBB4</accession>
<dbReference type="AlphaFoldDB" id="A0A7G8QBB4"/>
<geneLocation type="mitochondrion" evidence="2"/>
<keyword evidence="1" id="KW-0812">Transmembrane</keyword>
<reference evidence="2" key="1">
    <citation type="submission" date="2020-07" db="EMBL/GenBank/DDBJ databases">
        <title>Complete Mitochondrial Genome of Tridacna noae.</title>
        <authorList>
            <person name="Ma H."/>
            <person name="Yu Z."/>
        </authorList>
    </citation>
    <scope>NUCLEOTIDE SEQUENCE</scope>
</reference>
<evidence type="ECO:0000256" key="1">
    <source>
        <dbReference type="SAM" id="Phobius"/>
    </source>
</evidence>
<organism evidence="2">
    <name type="scientific">Tridacna noae</name>
    <dbReference type="NCBI Taxonomy" id="1737985"/>
    <lineage>
        <taxon>Eukaryota</taxon>
        <taxon>Metazoa</taxon>
        <taxon>Spiralia</taxon>
        <taxon>Lophotrochozoa</taxon>
        <taxon>Mollusca</taxon>
        <taxon>Bivalvia</taxon>
        <taxon>Autobranchia</taxon>
        <taxon>Heteroconchia</taxon>
        <taxon>Euheterodonta</taxon>
        <taxon>Imparidentia</taxon>
        <taxon>Neoheterodontei</taxon>
        <taxon>Cardiida</taxon>
        <taxon>Cardioidea</taxon>
        <taxon>Cardiidae</taxon>
        <taxon>Tridacninae</taxon>
        <taxon>Tridacna</taxon>
    </lineage>
</organism>
<proteinExistence type="predicted"/>
<sequence length="360" mass="40706">MMLDLISKFDHFSGSNILASSVYWVLTLSTLVLFLNGSTYWMMMSRGEAFALSLLLFDPANFRESRAFSDPGYSVLVCSAWLMVGYTGLLSLFPYYDDLAREPAFIYSITMVLWWYALLSYGISSFRQFWYGLFLNSKSATYFVLLFFLEAVSWISRGLTFGARFLASSMFGTAVSYALAGRLSVDVDLEAPVGEEDFSSELNVAVKDMTAEAKEFVGGNSVIFYNDSSGEEVDWWFSGFYCDLLPMMKWQYSWSGHSVSQVLVETISTLSSFFGKLLYYPLSSLGGGTSVILLVLVVAWNFYEVVMMMFQCYLIGLLGICFCVVEPMGYSDGKLKEETLVSRKRINKMGVMRKLWEKSL</sequence>
<feature type="transmembrane region" description="Helical" evidence="1">
    <location>
        <begin position="21"/>
        <end position="43"/>
    </location>
</feature>
<feature type="transmembrane region" description="Helical" evidence="1">
    <location>
        <begin position="73"/>
        <end position="93"/>
    </location>
</feature>
<feature type="transmembrane region" description="Helical" evidence="1">
    <location>
        <begin position="105"/>
        <end position="123"/>
    </location>
</feature>